<keyword evidence="4" id="KW-1185">Reference proteome</keyword>
<dbReference type="RefSeq" id="WP_283442666.1">
    <property type="nucleotide sequence ID" value="NZ_FXUL01000008.1"/>
</dbReference>
<dbReference type="EMBL" id="FXUL01000008">
    <property type="protein sequence ID" value="SMP62580.1"/>
    <property type="molecule type" value="Genomic_DNA"/>
</dbReference>
<gene>
    <name evidence="3" type="ORF">SAMN06295970_108158</name>
</gene>
<feature type="signal peptide" evidence="1">
    <location>
        <begin position="1"/>
        <end position="22"/>
    </location>
</feature>
<evidence type="ECO:0000259" key="2">
    <source>
        <dbReference type="PROSITE" id="PS50933"/>
    </source>
</evidence>
<organism evidence="3 4">
    <name type="scientific">Noviherbaspirillum suwonense</name>
    <dbReference type="NCBI Taxonomy" id="1224511"/>
    <lineage>
        <taxon>Bacteria</taxon>
        <taxon>Pseudomonadati</taxon>
        <taxon>Pseudomonadota</taxon>
        <taxon>Betaproteobacteria</taxon>
        <taxon>Burkholderiales</taxon>
        <taxon>Oxalobacteraceae</taxon>
        <taxon>Noviherbaspirillum</taxon>
    </lineage>
</organism>
<proteinExistence type="predicted"/>
<dbReference type="Pfam" id="PF07452">
    <property type="entry name" value="CHRD"/>
    <property type="match status" value="1"/>
</dbReference>
<dbReference type="PROSITE" id="PS50933">
    <property type="entry name" value="CHRD"/>
    <property type="match status" value="1"/>
</dbReference>
<dbReference type="SMART" id="SM00754">
    <property type="entry name" value="CHRD"/>
    <property type="match status" value="1"/>
</dbReference>
<protein>
    <submittedName>
        <fullName evidence="3">PEP-CTERM protein-sorting domain-containing protein/MYXO-CTERM domain-containing protein</fullName>
    </submittedName>
</protein>
<feature type="domain" description="CHRD" evidence="2">
    <location>
        <begin position="21"/>
        <end position="169"/>
    </location>
</feature>
<dbReference type="InterPro" id="IPR013424">
    <property type="entry name" value="Ice-binding_C"/>
</dbReference>
<reference evidence="3 4" key="1">
    <citation type="submission" date="2017-05" db="EMBL/GenBank/DDBJ databases">
        <authorList>
            <person name="Varghese N."/>
            <person name="Submissions S."/>
        </authorList>
    </citation>
    <scope>NUCLEOTIDE SEQUENCE [LARGE SCALE GENOMIC DNA]</scope>
    <source>
        <strain evidence="3 4">DSM 26001</strain>
    </source>
</reference>
<sequence length="203" mass="20418">MKPRTRDLLIGLALCASGASQAAIYTTQLSGPAEAPPNTSAGTGSAIVNFDTATHVFSIDMSFSGLTGTTTASHIHCCIAPSGTAPVATQVPTFNAFPLGVTSGSYSRTFDTLDITSWNTPFVAANGGTAAGAEAAFAAGLAAGTSYLNVHTTAFPGGEIRGFLTPTATGQVPEPPALALLAISVGALVAARRRRSTSGKAMR</sequence>
<keyword evidence="1" id="KW-0732">Signal</keyword>
<evidence type="ECO:0000256" key="1">
    <source>
        <dbReference type="SAM" id="SignalP"/>
    </source>
</evidence>
<evidence type="ECO:0000313" key="4">
    <source>
        <dbReference type="Proteomes" id="UP001158049"/>
    </source>
</evidence>
<dbReference type="Proteomes" id="UP001158049">
    <property type="component" value="Unassembled WGS sequence"/>
</dbReference>
<evidence type="ECO:0000313" key="3">
    <source>
        <dbReference type="EMBL" id="SMP62580.1"/>
    </source>
</evidence>
<feature type="chain" id="PRO_5047350026" evidence="1">
    <location>
        <begin position="23"/>
        <end position="203"/>
    </location>
</feature>
<name>A0ABY1Q8C8_9BURK</name>
<accession>A0ABY1Q8C8</accession>
<comment type="caution">
    <text evidence="3">The sequence shown here is derived from an EMBL/GenBank/DDBJ whole genome shotgun (WGS) entry which is preliminary data.</text>
</comment>
<dbReference type="InterPro" id="IPR010895">
    <property type="entry name" value="CHRD"/>
</dbReference>
<dbReference type="NCBIfam" id="TIGR02595">
    <property type="entry name" value="PEP_CTERM"/>
    <property type="match status" value="1"/>
</dbReference>